<comment type="caution">
    <text evidence="7">The sequence shown here is derived from an EMBL/GenBank/DDBJ whole genome shotgun (WGS) entry which is preliminary data.</text>
</comment>
<name>A0A210PLX7_MIZYE</name>
<dbReference type="InterPro" id="IPR008717">
    <property type="entry name" value="Noggin"/>
</dbReference>
<evidence type="ECO:0000256" key="2">
    <source>
        <dbReference type="ARBA" id="ARBA00007480"/>
    </source>
</evidence>
<dbReference type="Proteomes" id="UP000242188">
    <property type="component" value="Unassembled WGS sequence"/>
</dbReference>
<dbReference type="Pfam" id="PF05806">
    <property type="entry name" value="Noggin"/>
    <property type="match status" value="1"/>
</dbReference>
<dbReference type="GO" id="GO:0045596">
    <property type="term" value="P:negative regulation of cell differentiation"/>
    <property type="evidence" value="ECO:0007669"/>
    <property type="project" value="InterPro"/>
</dbReference>
<dbReference type="GO" id="GO:0005615">
    <property type="term" value="C:extracellular space"/>
    <property type="evidence" value="ECO:0007669"/>
    <property type="project" value="TreeGrafter"/>
</dbReference>
<proteinExistence type="inferred from homology"/>
<dbReference type="PANTHER" id="PTHR10494">
    <property type="entry name" value="BONE MORPHOGENETIC PROTEIN INHIBITOR, NOGGIN"/>
    <property type="match status" value="1"/>
</dbReference>
<reference evidence="7 8" key="1">
    <citation type="journal article" date="2017" name="Nat. Ecol. Evol.">
        <title>Scallop genome provides insights into evolution of bilaterian karyotype and development.</title>
        <authorList>
            <person name="Wang S."/>
            <person name="Zhang J."/>
            <person name="Jiao W."/>
            <person name="Li J."/>
            <person name="Xun X."/>
            <person name="Sun Y."/>
            <person name="Guo X."/>
            <person name="Huan P."/>
            <person name="Dong B."/>
            <person name="Zhang L."/>
            <person name="Hu X."/>
            <person name="Sun X."/>
            <person name="Wang J."/>
            <person name="Zhao C."/>
            <person name="Wang Y."/>
            <person name="Wang D."/>
            <person name="Huang X."/>
            <person name="Wang R."/>
            <person name="Lv J."/>
            <person name="Li Y."/>
            <person name="Zhang Z."/>
            <person name="Liu B."/>
            <person name="Lu W."/>
            <person name="Hui Y."/>
            <person name="Liang J."/>
            <person name="Zhou Z."/>
            <person name="Hou R."/>
            <person name="Li X."/>
            <person name="Liu Y."/>
            <person name="Li H."/>
            <person name="Ning X."/>
            <person name="Lin Y."/>
            <person name="Zhao L."/>
            <person name="Xing Q."/>
            <person name="Dou J."/>
            <person name="Li Y."/>
            <person name="Mao J."/>
            <person name="Guo H."/>
            <person name="Dou H."/>
            <person name="Li T."/>
            <person name="Mu C."/>
            <person name="Jiang W."/>
            <person name="Fu Q."/>
            <person name="Fu X."/>
            <person name="Miao Y."/>
            <person name="Liu J."/>
            <person name="Yu Q."/>
            <person name="Li R."/>
            <person name="Liao H."/>
            <person name="Li X."/>
            <person name="Kong Y."/>
            <person name="Jiang Z."/>
            <person name="Chourrout D."/>
            <person name="Li R."/>
            <person name="Bao Z."/>
        </authorList>
    </citation>
    <scope>NUCLEOTIDE SEQUENCE [LARGE SCALE GENOMIC DNA]</scope>
    <source>
        <strain evidence="7 8">PY_sf001</strain>
    </source>
</reference>
<feature type="disulfide bond" evidence="6">
    <location>
        <begin position="217"/>
        <end position="251"/>
    </location>
</feature>
<feature type="disulfide bond" evidence="6">
    <location>
        <begin position="165"/>
        <end position="202"/>
    </location>
</feature>
<dbReference type="PIRSF" id="PIRSF008129">
    <property type="entry name" value="Noggin"/>
    <property type="match status" value="1"/>
</dbReference>
<keyword evidence="6" id="KW-1015">Disulfide bond</keyword>
<dbReference type="EMBL" id="NEDP02005588">
    <property type="protein sequence ID" value="OWF37502.1"/>
    <property type="molecule type" value="Genomic_DNA"/>
</dbReference>
<evidence type="ECO:0000313" key="7">
    <source>
        <dbReference type="EMBL" id="OWF37502.1"/>
    </source>
</evidence>
<accession>A0A210PLX7</accession>
<dbReference type="InterPro" id="IPR029034">
    <property type="entry name" value="Cystine-knot_cytokine"/>
</dbReference>
<protein>
    <submittedName>
        <fullName evidence="7">Noggin-2</fullName>
    </submittedName>
</protein>
<sequence length="268" mass="31550">MDICNLLVTMSLMGESLYVLSNNDDEKPLTNNIFPERHRIPSPDMFPGQHMSPSPSNDPRPFIHLPPFNGQYRPRKKDLKTKKLLKKLGESFMPFWMSIESPLSSSSDFDFVTLSTAEQSNIDGRLAEDFDHINFTFTNRNGLVVDVGEENIELFKRWLIVHGTCQVTYEWEDQGPLFWPRWIKKGTCSNDVSCSWPIGMHCVPKESKMVQLLRWNCRMRRPRKDFRRKHLNQIMAGVTRKRKNRKKRMRCRWIKVQYPVTDECFCSC</sequence>
<feature type="disulfide bond" evidence="6">
    <location>
        <begin position="188"/>
        <end position="264"/>
    </location>
</feature>
<dbReference type="SUPFAM" id="SSF57501">
    <property type="entry name" value="Cystine-knot cytokines"/>
    <property type="match status" value="1"/>
</dbReference>
<keyword evidence="4" id="KW-0964">Secreted</keyword>
<keyword evidence="8" id="KW-1185">Reference proteome</keyword>
<evidence type="ECO:0000256" key="1">
    <source>
        <dbReference type="ARBA" id="ARBA00004613"/>
    </source>
</evidence>
<keyword evidence="3" id="KW-0217">Developmental protein</keyword>
<dbReference type="GO" id="GO:0009953">
    <property type="term" value="P:dorsal/ventral pattern formation"/>
    <property type="evidence" value="ECO:0007669"/>
    <property type="project" value="TreeGrafter"/>
</dbReference>
<feature type="disulfide bond" evidence="6">
    <location>
        <begin position="194"/>
        <end position="266"/>
    </location>
</feature>
<dbReference type="AlphaFoldDB" id="A0A210PLX7"/>
<dbReference type="PANTHER" id="PTHR10494:SF6">
    <property type="entry name" value="NOGGIN"/>
    <property type="match status" value="1"/>
</dbReference>
<keyword evidence="5" id="KW-0732">Signal</keyword>
<evidence type="ECO:0000256" key="3">
    <source>
        <dbReference type="ARBA" id="ARBA00022473"/>
    </source>
</evidence>
<comment type="similarity">
    <text evidence="2">Belongs to the noggin family.</text>
</comment>
<organism evidence="7 8">
    <name type="scientific">Mizuhopecten yessoensis</name>
    <name type="common">Japanese scallop</name>
    <name type="synonym">Patinopecten yessoensis</name>
    <dbReference type="NCBI Taxonomy" id="6573"/>
    <lineage>
        <taxon>Eukaryota</taxon>
        <taxon>Metazoa</taxon>
        <taxon>Spiralia</taxon>
        <taxon>Lophotrochozoa</taxon>
        <taxon>Mollusca</taxon>
        <taxon>Bivalvia</taxon>
        <taxon>Autobranchia</taxon>
        <taxon>Pteriomorphia</taxon>
        <taxon>Pectinida</taxon>
        <taxon>Pectinoidea</taxon>
        <taxon>Pectinidae</taxon>
        <taxon>Mizuhopecten</taxon>
    </lineage>
</organism>
<dbReference type="Gene3D" id="2.10.90.10">
    <property type="entry name" value="Cystine-knot cytokines"/>
    <property type="match status" value="1"/>
</dbReference>
<dbReference type="GO" id="GO:0030514">
    <property type="term" value="P:negative regulation of BMP signaling pathway"/>
    <property type="evidence" value="ECO:0007669"/>
    <property type="project" value="InterPro"/>
</dbReference>
<comment type="subcellular location">
    <subcellularLocation>
        <location evidence="1">Secreted</location>
    </subcellularLocation>
</comment>
<dbReference type="OrthoDB" id="5950649at2759"/>
<evidence type="ECO:0000256" key="4">
    <source>
        <dbReference type="ARBA" id="ARBA00022525"/>
    </source>
</evidence>
<gene>
    <name evidence="7" type="ORF">KP79_PYT06064</name>
</gene>
<dbReference type="Gene3D" id="1.10.287.520">
    <property type="entry name" value="Helix hairpin bin"/>
    <property type="match status" value="1"/>
</dbReference>
<evidence type="ECO:0000256" key="5">
    <source>
        <dbReference type="ARBA" id="ARBA00022729"/>
    </source>
</evidence>
<evidence type="ECO:0000313" key="8">
    <source>
        <dbReference type="Proteomes" id="UP000242188"/>
    </source>
</evidence>
<dbReference type="STRING" id="6573.A0A210PLX7"/>
<evidence type="ECO:0000256" key="6">
    <source>
        <dbReference type="PIRSR" id="PIRSR008129-1"/>
    </source>
</evidence>